<accession>A0ABT9HMM9</accession>
<dbReference type="EMBL" id="JAVAIM010000001">
    <property type="protein sequence ID" value="MDP4574409.1"/>
    <property type="molecule type" value="Genomic_DNA"/>
</dbReference>
<organism evidence="3 4">
    <name type="scientific">Qipengyuania profundimaris</name>
    <dbReference type="NCBI Taxonomy" id="3067652"/>
    <lineage>
        <taxon>Bacteria</taxon>
        <taxon>Pseudomonadati</taxon>
        <taxon>Pseudomonadota</taxon>
        <taxon>Alphaproteobacteria</taxon>
        <taxon>Sphingomonadales</taxon>
        <taxon>Erythrobacteraceae</taxon>
        <taxon>Qipengyuania</taxon>
    </lineage>
</organism>
<evidence type="ECO:0000256" key="1">
    <source>
        <dbReference type="SAM" id="Coils"/>
    </source>
</evidence>
<evidence type="ECO:0000313" key="3">
    <source>
        <dbReference type="EMBL" id="MDP4574409.1"/>
    </source>
</evidence>
<dbReference type="RefSeq" id="WP_305931824.1">
    <property type="nucleotide sequence ID" value="NZ_JAVAIM010000001.1"/>
</dbReference>
<feature type="region of interest" description="Disordered" evidence="2">
    <location>
        <begin position="224"/>
        <end position="248"/>
    </location>
</feature>
<feature type="coiled-coil region" evidence="1">
    <location>
        <begin position="260"/>
        <end position="335"/>
    </location>
</feature>
<gene>
    <name evidence="3" type="ORF">Q9K02_04560</name>
</gene>
<dbReference type="Gene3D" id="3.30.930.30">
    <property type="match status" value="1"/>
</dbReference>
<keyword evidence="1" id="KW-0175">Coiled coil</keyword>
<reference evidence="3 4" key="1">
    <citation type="submission" date="2023-08" db="EMBL/GenBank/DDBJ databases">
        <title>genomic of G39.</title>
        <authorList>
            <person name="Wang Y."/>
        </authorList>
    </citation>
    <scope>NUCLEOTIDE SEQUENCE [LARGE SCALE GENOMIC DNA]</scope>
    <source>
        <strain evidence="3 4">G39</strain>
    </source>
</reference>
<name>A0ABT9HMM9_9SPHN</name>
<proteinExistence type="predicted"/>
<protein>
    <submittedName>
        <fullName evidence="3">Uncharacterized protein</fullName>
    </submittedName>
</protein>
<keyword evidence="4" id="KW-1185">Reference proteome</keyword>
<dbReference type="Proteomes" id="UP001240639">
    <property type="component" value="Unassembled WGS sequence"/>
</dbReference>
<sequence>MASSVKGFAGAARIRQLKTRADLRAAERHGMRLDKSGKERSIRDAKALTRSGLDVVDLYDKHVEGLLVQKNTTLAMHILIQFPKVLVDEYDPDLMLDHAISFCRDVFGENSVFADRIDRDEKNQHVVDVFVAPTYVKVTKHTSRPATSSTRHLRALAEKHGEPTVPHGYGRALQTEFFEYLRDTMKLEGVRRGEKKVRPGPDHKLAEEQRIDELKDLKLGLKKETSKAREERSENLEREMDLDSREGELKRREAQLDDQALQQQNVVRELAEERRQLDRARDDLAANYKKAQQRHRTQESKADQLETRDAALLAREVEAEQRDAARREEENLLEERRLEVEKREKFAEAFEAGIHNIVTGELFYAEKPDGSFGLRTKSGRGSELAKLIAPALRKVREIARTISEHVTKQVEVKVSEEKGILESLQKAFKEAIERNRLFAESFRTAMATLDRDARKRALAEKAVREAAEATQAAETADAIEPNAGLSLAELEYLRRQQGRGR</sequence>
<evidence type="ECO:0000256" key="2">
    <source>
        <dbReference type="SAM" id="MobiDB-lite"/>
    </source>
</evidence>
<evidence type="ECO:0000313" key="4">
    <source>
        <dbReference type="Proteomes" id="UP001240639"/>
    </source>
</evidence>
<comment type="caution">
    <text evidence="3">The sequence shown here is derived from an EMBL/GenBank/DDBJ whole genome shotgun (WGS) entry which is preliminary data.</text>
</comment>